<protein>
    <submittedName>
        <fullName evidence="7">UDP-galactopyranose mutase</fullName>
        <ecNumber evidence="7">5.4.99.9</ecNumber>
    </submittedName>
</protein>
<dbReference type="FunFam" id="3.40.50.720:FF:000354">
    <property type="entry name" value="UDP-galactopyranose mutase"/>
    <property type="match status" value="1"/>
</dbReference>
<keyword evidence="3" id="KW-0285">Flavoprotein</keyword>
<dbReference type="InterPro" id="IPR004379">
    <property type="entry name" value="UDP-GALP_mutase"/>
</dbReference>
<dbReference type="SUPFAM" id="SSF51971">
    <property type="entry name" value="Nucleotide-binding domain"/>
    <property type="match status" value="1"/>
</dbReference>
<evidence type="ECO:0000259" key="6">
    <source>
        <dbReference type="Pfam" id="PF03275"/>
    </source>
</evidence>
<evidence type="ECO:0000256" key="3">
    <source>
        <dbReference type="ARBA" id="ARBA00022630"/>
    </source>
</evidence>
<dbReference type="EMBL" id="JAESVA010000005">
    <property type="protein sequence ID" value="MCB8881743.1"/>
    <property type="molecule type" value="Genomic_DNA"/>
</dbReference>
<dbReference type="PANTHER" id="PTHR21197">
    <property type="entry name" value="UDP-GALACTOPYRANOSE MUTASE"/>
    <property type="match status" value="1"/>
</dbReference>
<gene>
    <name evidence="7" type="primary">glf</name>
    <name evidence="7" type="ORF">ACELLULO517_15955</name>
</gene>
<dbReference type="Proteomes" id="UP000721844">
    <property type="component" value="Unassembled WGS sequence"/>
</dbReference>
<dbReference type="GO" id="GO:0008767">
    <property type="term" value="F:UDP-galactopyranose mutase activity"/>
    <property type="evidence" value="ECO:0007669"/>
    <property type="project" value="UniProtKB-EC"/>
</dbReference>
<dbReference type="Gene3D" id="3.40.50.720">
    <property type="entry name" value="NAD(P)-binding Rossmann-like Domain"/>
    <property type="match status" value="3"/>
</dbReference>
<dbReference type="NCBIfam" id="TIGR00031">
    <property type="entry name" value="UDP-GALP_mutase"/>
    <property type="match status" value="1"/>
</dbReference>
<dbReference type="AlphaFoldDB" id="A0A963Z2P0"/>
<organism evidence="7 8">
    <name type="scientific">Acidisoma cellulosilyticum</name>
    <dbReference type="NCBI Taxonomy" id="2802395"/>
    <lineage>
        <taxon>Bacteria</taxon>
        <taxon>Pseudomonadati</taxon>
        <taxon>Pseudomonadota</taxon>
        <taxon>Alphaproteobacteria</taxon>
        <taxon>Acetobacterales</taxon>
        <taxon>Acidocellaceae</taxon>
        <taxon>Acidisoma</taxon>
    </lineage>
</organism>
<comment type="caution">
    <text evidence="7">The sequence shown here is derived from an EMBL/GenBank/DDBJ whole genome shotgun (WGS) entry which is preliminary data.</text>
</comment>
<evidence type="ECO:0000256" key="2">
    <source>
        <dbReference type="ARBA" id="ARBA00009321"/>
    </source>
</evidence>
<keyword evidence="8" id="KW-1185">Reference proteome</keyword>
<dbReference type="Pfam" id="PF13450">
    <property type="entry name" value="NAD_binding_8"/>
    <property type="match status" value="1"/>
</dbReference>
<comment type="cofactor">
    <cofactor evidence="1">
        <name>FAD</name>
        <dbReference type="ChEBI" id="CHEBI:57692"/>
    </cofactor>
</comment>
<evidence type="ECO:0000313" key="8">
    <source>
        <dbReference type="Proteomes" id="UP000721844"/>
    </source>
</evidence>
<keyword evidence="4" id="KW-0274">FAD</keyword>
<evidence type="ECO:0000256" key="4">
    <source>
        <dbReference type="ARBA" id="ARBA00022827"/>
    </source>
</evidence>
<dbReference type="GO" id="GO:0005829">
    <property type="term" value="C:cytosol"/>
    <property type="evidence" value="ECO:0007669"/>
    <property type="project" value="TreeGrafter"/>
</dbReference>
<accession>A0A963Z2P0</accession>
<evidence type="ECO:0000256" key="1">
    <source>
        <dbReference type="ARBA" id="ARBA00001974"/>
    </source>
</evidence>
<comment type="similarity">
    <text evidence="2">Belongs to the UDP-galactopyranose/dTDP-fucopyranose mutase family.</text>
</comment>
<dbReference type="InterPro" id="IPR015899">
    <property type="entry name" value="UDP-GalPyranose_mutase_C"/>
</dbReference>
<dbReference type="SUPFAM" id="SSF54373">
    <property type="entry name" value="FAD-linked reductases, C-terminal domain"/>
    <property type="match status" value="1"/>
</dbReference>
<dbReference type="Pfam" id="PF03275">
    <property type="entry name" value="GLF"/>
    <property type="match status" value="1"/>
</dbReference>
<dbReference type="FunFam" id="3.40.50.720:FF:000397">
    <property type="entry name" value="UDP-galactopyranose mutase"/>
    <property type="match status" value="1"/>
</dbReference>
<evidence type="ECO:0000313" key="7">
    <source>
        <dbReference type="EMBL" id="MCB8881743.1"/>
    </source>
</evidence>
<dbReference type="GO" id="GO:0050660">
    <property type="term" value="F:flavin adenine dinucleotide binding"/>
    <property type="evidence" value="ECO:0007669"/>
    <property type="project" value="TreeGrafter"/>
</dbReference>
<dbReference type="PANTHER" id="PTHR21197:SF0">
    <property type="entry name" value="UDP-GALACTOPYRANOSE MUTASE"/>
    <property type="match status" value="1"/>
</dbReference>
<evidence type="ECO:0000256" key="5">
    <source>
        <dbReference type="ARBA" id="ARBA00023235"/>
    </source>
</evidence>
<proteinExistence type="inferred from homology"/>
<keyword evidence="5 7" id="KW-0413">Isomerase</keyword>
<dbReference type="RefSeq" id="WP_227308407.1">
    <property type="nucleotide sequence ID" value="NZ_JAESVA010000005.1"/>
</dbReference>
<name>A0A963Z2P0_9PROT</name>
<reference evidence="7 8" key="1">
    <citation type="journal article" date="2021" name="Microorganisms">
        <title>Acidisoma silvae sp. nov. and Acidisomacellulosilytica sp. nov., Two Acidophilic Bacteria Isolated from Decaying Wood, Hydrolyzing Cellulose and Producing Poly-3-hydroxybutyrate.</title>
        <authorList>
            <person name="Mieszkin S."/>
            <person name="Pouder E."/>
            <person name="Uroz S."/>
            <person name="Simon-Colin C."/>
            <person name="Alain K."/>
        </authorList>
    </citation>
    <scope>NUCLEOTIDE SEQUENCE [LARGE SCALE GENOMIC DNA]</scope>
    <source>
        <strain evidence="7 8">HW T5.17</strain>
    </source>
</reference>
<sequence length="399" mass="45907">MLDLIRDADIVIIGSGFSGAVIAERCSTELGLKSVILDRRAHAGGNSYSEIDPDTGIEVHKYGAHLFHTSNSEVWSYINRFTEFTDYKHRVLSAYQDKIYAMPINLLTISQFFGKFMTPESAMALIAEQRGEMAGKTPRNLEEKAISLIGRPLYEAFIRGYTMKQWQTDPRDLPENIITRLPVRTDFNTRYFEDRFEGLPVNGYAAIFERMLASDKIEVVLDTDFFDLRSQIEAMGKLVFYTGPLDRFYDYRFGALGWRTVDFERDVIGTKDFQGAPVINYADEDIPYTRILEFRHMHPERNYQTEKTVIFREYSRAAESKDEPYYPIGRSVDKDRYDQYRALAAAEENVVFGGRLGTYRYLDMHQAIGAALSIFDRTIKPRLTQPEQVSGRKVAAYSD</sequence>
<feature type="domain" description="UDP-galactopyranose mutase C-terminal" evidence="6">
    <location>
        <begin position="156"/>
        <end position="361"/>
    </location>
</feature>
<dbReference type="EC" id="5.4.99.9" evidence="7"/>